<name>A0A7S8IYD2_9BACT</name>
<gene>
    <name evidence="2" type="ORF">Nkreftii_000835</name>
</gene>
<dbReference type="EMBL" id="CP047423">
    <property type="protein sequence ID" value="QPD03061.1"/>
    <property type="molecule type" value="Genomic_DNA"/>
</dbReference>
<evidence type="ECO:0000259" key="1">
    <source>
        <dbReference type="Pfam" id="PF12733"/>
    </source>
</evidence>
<feature type="domain" description="Cadherin-like beta-sandwich-like" evidence="1">
    <location>
        <begin position="190"/>
        <end position="278"/>
    </location>
</feature>
<reference evidence="2 3" key="1">
    <citation type="journal article" date="2020" name="ISME J.">
        <title>Enrichment and physiological characterization of a novel comammox Nitrospira indicates ammonium inhibition of complete nitrification.</title>
        <authorList>
            <person name="Sakoula D."/>
            <person name="Koch H."/>
            <person name="Frank J."/>
            <person name="Jetten M.S.M."/>
            <person name="van Kessel M.A.H.J."/>
            <person name="Lucker S."/>
        </authorList>
    </citation>
    <scope>NUCLEOTIDE SEQUENCE [LARGE SCALE GENOMIC DNA]</scope>
    <source>
        <strain evidence="2">Comreactor17</strain>
    </source>
</reference>
<evidence type="ECO:0000313" key="2">
    <source>
        <dbReference type="EMBL" id="QPD03061.1"/>
    </source>
</evidence>
<proteinExistence type="predicted"/>
<evidence type="ECO:0000313" key="3">
    <source>
        <dbReference type="Proteomes" id="UP000593737"/>
    </source>
</evidence>
<feature type="domain" description="Cadherin-like beta-sandwich-like" evidence="1">
    <location>
        <begin position="88"/>
        <end position="179"/>
    </location>
</feature>
<feature type="domain" description="Cadherin-like beta-sandwich-like" evidence="1">
    <location>
        <begin position="287"/>
        <end position="381"/>
    </location>
</feature>
<dbReference type="Proteomes" id="UP000593737">
    <property type="component" value="Chromosome"/>
</dbReference>
<dbReference type="KEGG" id="nkf:Nkreftii_000835"/>
<organism evidence="2 3">
    <name type="scientific">Candidatus Nitrospira kreftii</name>
    <dbReference type="NCBI Taxonomy" id="2652173"/>
    <lineage>
        <taxon>Bacteria</taxon>
        <taxon>Pseudomonadati</taxon>
        <taxon>Nitrospirota</taxon>
        <taxon>Nitrospiria</taxon>
        <taxon>Nitrospirales</taxon>
        <taxon>Nitrospiraceae</taxon>
        <taxon>Nitrospira</taxon>
    </lineage>
</organism>
<dbReference type="InterPro" id="IPR025883">
    <property type="entry name" value="Cadherin-like_domain"/>
</dbReference>
<sequence length="384" mass="40106">MRALAHLYASRDRPIQEPFRNICIYPYGSHGWLTPTDYPGREENEIGSIMRAFITIVARYLAITLIVANSLAVGGCSDNGSIDPGPQLTNLTVSGLSLQPRFASETTTYGVDLPSNISEVTVSATKSDPNDVLSGAVIAPAGQATGQTTISSPGAGSSKDVSLTVTSSDGRSKIYTVTLRAITLGGDNTLKSLTLSPGILSPAFSAGIFDYTLDVSTSVDTVTVSATKSDPNAVISGDVPNEGQVTLKLDGPGTTKVVSIVVTAPNGTSKTYSITIARASPSSDNRLSNLTVSPGFLEPDFASGTLDYRTNITNDVDSVIVSATKSDPNAVLSAFGSVIAAAGTPTGQIQVQIQGRRTEVEMAVTAQDGVSRRSYTITFIRSRR</sequence>
<dbReference type="AlphaFoldDB" id="A0A7S8IYD2"/>
<protein>
    <recommendedName>
        <fullName evidence="1">Cadherin-like beta-sandwich-like domain-containing protein</fullName>
    </recommendedName>
</protein>
<accession>A0A7S8IYD2</accession>
<dbReference type="Pfam" id="PF12733">
    <property type="entry name" value="Cadherin-like"/>
    <property type="match status" value="3"/>
</dbReference>